<dbReference type="Gene3D" id="1.10.1520.10">
    <property type="entry name" value="Ribonuclease III domain"/>
    <property type="match status" value="1"/>
</dbReference>
<keyword evidence="3" id="KW-0540">Nuclease</keyword>
<feature type="domain" description="DRBM" evidence="10">
    <location>
        <begin position="387"/>
        <end position="451"/>
    </location>
</feature>
<dbReference type="PROSITE" id="PS51257">
    <property type="entry name" value="PROKAR_LIPOPROTEIN"/>
    <property type="match status" value="1"/>
</dbReference>
<sequence length="572" mass="64065">MLVRKSKGMKTTTISTLASFGCALLLTTSIPPLSDGRQLLLADHVLPLCLVPVFTLLVYGMWRVSGSPMGFPAPTKKATSFSNQVTYSTVSILPWAPAPRLVAEDLEDADDEMELSDDGHEELEIQKHREKSMERMDEDVCAMQLEDADVEEDFELSSRRSDAMGDGLQDSWRSCNWVARPVPLELNSAAHAINTHGQIGLDVLDNDFQAIDFDGLEAAIGYRFNARALLVEAITHASRLSSDSPCYQRLEFVGDAVLDHLITKYFFVNYKDLAPGRLTDLRQATVNNENFARIAVKHKFHIHLQHGSAALQAKIHAFVKNIQAELDRPGLNAFGLGDFKAPKVLGDILESIAGAVFLDAGLDTEKVWQIFEPLLQPMVTPETLLKHPVSELQERCQQRVEDLRYHAYRRDNLTFVVEVHVNEEFIAVAANSKKKMAQKLAARNALVILKKRDARLEAAAEEDASSDAAEVLPPVPVTHSNMPVAQQNFYDMCMKRNCKQTLYEICMSQKWPKPEYKCVSEVGLAHAKKFTYSVRIFRDHGWSEELPGEPMPSVKRAKDSAAATLLQHLKRW</sequence>
<accession>A0A2R6W9K5</accession>
<dbReference type="CDD" id="cd19869">
    <property type="entry name" value="DSRM_DCL_plant"/>
    <property type="match status" value="1"/>
</dbReference>
<dbReference type="OrthoDB" id="6487280at2759"/>
<comment type="cofactor">
    <cofactor evidence="2">
        <name>Mg(2+)</name>
        <dbReference type="ChEBI" id="CHEBI:18420"/>
    </cofactor>
</comment>
<dbReference type="Pfam" id="PF14709">
    <property type="entry name" value="DND1_DSRM"/>
    <property type="match status" value="1"/>
</dbReference>
<evidence type="ECO:0008006" key="14">
    <source>
        <dbReference type="Google" id="ProtNLM"/>
    </source>
</evidence>
<dbReference type="GO" id="GO:0046872">
    <property type="term" value="F:metal ion binding"/>
    <property type="evidence" value="ECO:0007669"/>
    <property type="project" value="UniProtKB-KW"/>
</dbReference>
<evidence type="ECO:0000256" key="2">
    <source>
        <dbReference type="ARBA" id="ARBA00001946"/>
    </source>
</evidence>
<keyword evidence="4" id="KW-0479">Metal-binding</keyword>
<keyword evidence="6" id="KW-0378">Hydrolase</keyword>
<name>A0A2R6W9K5_MARPO</name>
<dbReference type="GO" id="GO:0006364">
    <property type="term" value="P:rRNA processing"/>
    <property type="evidence" value="ECO:0007669"/>
    <property type="project" value="InterPro"/>
</dbReference>
<dbReference type="Pfam" id="PF00035">
    <property type="entry name" value="dsrm"/>
    <property type="match status" value="1"/>
</dbReference>
<protein>
    <recommendedName>
        <fullName evidence="14">RNase III domain-containing protein</fullName>
    </recommendedName>
</protein>
<dbReference type="HAMAP" id="MF_00104">
    <property type="entry name" value="RNase_III"/>
    <property type="match status" value="1"/>
</dbReference>
<feature type="domain" description="RNase III" evidence="11">
    <location>
        <begin position="213"/>
        <end position="361"/>
    </location>
</feature>
<dbReference type="SUPFAM" id="SSF69065">
    <property type="entry name" value="RNase III domain-like"/>
    <property type="match status" value="1"/>
</dbReference>
<dbReference type="CDD" id="cd00593">
    <property type="entry name" value="RIBOc"/>
    <property type="match status" value="1"/>
</dbReference>
<dbReference type="GO" id="GO:0003723">
    <property type="term" value="F:RNA binding"/>
    <property type="evidence" value="ECO:0000318"/>
    <property type="project" value="GO_Central"/>
</dbReference>
<evidence type="ECO:0000256" key="3">
    <source>
        <dbReference type="ARBA" id="ARBA00022722"/>
    </source>
</evidence>
<dbReference type="Pfam" id="PF00636">
    <property type="entry name" value="Ribonuclease_3"/>
    <property type="match status" value="1"/>
</dbReference>
<dbReference type="Gene3D" id="3.30.160.20">
    <property type="match status" value="2"/>
</dbReference>
<dbReference type="Gramene" id="Mp7g16380.1">
    <property type="protein sequence ID" value="Mp7g16380.1.cds"/>
    <property type="gene ID" value="Mp7g16380"/>
</dbReference>
<keyword evidence="5" id="KW-0255">Endonuclease</keyword>
<evidence type="ECO:0000259" key="10">
    <source>
        <dbReference type="PROSITE" id="PS50137"/>
    </source>
</evidence>
<dbReference type="EMBL" id="KZ772795">
    <property type="protein sequence ID" value="PTQ30529.1"/>
    <property type="molecule type" value="Genomic_DNA"/>
</dbReference>
<dbReference type="SMART" id="SM00358">
    <property type="entry name" value="DSRM"/>
    <property type="match status" value="2"/>
</dbReference>
<dbReference type="PANTHER" id="PTHR14950">
    <property type="entry name" value="DICER-RELATED"/>
    <property type="match status" value="1"/>
</dbReference>
<evidence type="ECO:0000313" key="13">
    <source>
        <dbReference type="Proteomes" id="UP000244005"/>
    </source>
</evidence>
<reference evidence="13" key="1">
    <citation type="journal article" date="2017" name="Cell">
        <title>Insights into land plant evolution garnered from the Marchantia polymorpha genome.</title>
        <authorList>
            <person name="Bowman J.L."/>
            <person name="Kohchi T."/>
            <person name="Yamato K.T."/>
            <person name="Jenkins J."/>
            <person name="Shu S."/>
            <person name="Ishizaki K."/>
            <person name="Yamaoka S."/>
            <person name="Nishihama R."/>
            <person name="Nakamura Y."/>
            <person name="Berger F."/>
            <person name="Adam C."/>
            <person name="Aki S.S."/>
            <person name="Althoff F."/>
            <person name="Araki T."/>
            <person name="Arteaga-Vazquez M.A."/>
            <person name="Balasubrmanian S."/>
            <person name="Barry K."/>
            <person name="Bauer D."/>
            <person name="Boehm C.R."/>
            <person name="Briginshaw L."/>
            <person name="Caballero-Perez J."/>
            <person name="Catarino B."/>
            <person name="Chen F."/>
            <person name="Chiyoda S."/>
            <person name="Chovatia M."/>
            <person name="Davies K.M."/>
            <person name="Delmans M."/>
            <person name="Demura T."/>
            <person name="Dierschke T."/>
            <person name="Dolan L."/>
            <person name="Dorantes-Acosta A.E."/>
            <person name="Eklund D.M."/>
            <person name="Florent S.N."/>
            <person name="Flores-Sandoval E."/>
            <person name="Fujiyama A."/>
            <person name="Fukuzawa H."/>
            <person name="Galik B."/>
            <person name="Grimanelli D."/>
            <person name="Grimwood J."/>
            <person name="Grossniklaus U."/>
            <person name="Hamada T."/>
            <person name="Haseloff J."/>
            <person name="Hetherington A.J."/>
            <person name="Higo A."/>
            <person name="Hirakawa Y."/>
            <person name="Hundley H.N."/>
            <person name="Ikeda Y."/>
            <person name="Inoue K."/>
            <person name="Inoue S.I."/>
            <person name="Ishida S."/>
            <person name="Jia Q."/>
            <person name="Kakita M."/>
            <person name="Kanazawa T."/>
            <person name="Kawai Y."/>
            <person name="Kawashima T."/>
            <person name="Kennedy M."/>
            <person name="Kinose K."/>
            <person name="Kinoshita T."/>
            <person name="Kohara Y."/>
            <person name="Koide E."/>
            <person name="Komatsu K."/>
            <person name="Kopischke S."/>
            <person name="Kubo M."/>
            <person name="Kyozuka J."/>
            <person name="Lagercrantz U."/>
            <person name="Lin S.S."/>
            <person name="Lindquist E."/>
            <person name="Lipzen A.M."/>
            <person name="Lu C.W."/>
            <person name="De Luna E."/>
            <person name="Martienssen R.A."/>
            <person name="Minamino N."/>
            <person name="Mizutani M."/>
            <person name="Mizutani M."/>
            <person name="Mochizuki N."/>
            <person name="Monte I."/>
            <person name="Mosher R."/>
            <person name="Nagasaki H."/>
            <person name="Nakagami H."/>
            <person name="Naramoto S."/>
            <person name="Nishitani K."/>
            <person name="Ohtani M."/>
            <person name="Okamoto T."/>
            <person name="Okumura M."/>
            <person name="Phillips J."/>
            <person name="Pollak B."/>
            <person name="Reinders A."/>
            <person name="Rovekamp M."/>
            <person name="Sano R."/>
            <person name="Sawa S."/>
            <person name="Schmid M.W."/>
            <person name="Shirakawa M."/>
            <person name="Solano R."/>
            <person name="Spunde A."/>
            <person name="Suetsugu N."/>
            <person name="Sugano S."/>
            <person name="Sugiyama A."/>
            <person name="Sun R."/>
            <person name="Suzuki Y."/>
            <person name="Takenaka M."/>
            <person name="Takezawa D."/>
            <person name="Tomogane H."/>
            <person name="Tsuzuki M."/>
            <person name="Ueda T."/>
            <person name="Umeda M."/>
            <person name="Ward J.M."/>
            <person name="Watanabe Y."/>
            <person name="Yazaki K."/>
            <person name="Yokoyama R."/>
            <person name="Yoshitake Y."/>
            <person name="Yotsui I."/>
            <person name="Zachgo S."/>
            <person name="Schmutz J."/>
        </authorList>
    </citation>
    <scope>NUCLEOTIDE SEQUENCE [LARGE SCALE GENOMIC DNA]</scope>
    <source>
        <strain evidence="13">Tak-1</strain>
    </source>
</reference>
<evidence type="ECO:0000256" key="9">
    <source>
        <dbReference type="PROSITE-ProRule" id="PRU00266"/>
    </source>
</evidence>
<dbReference type="InterPro" id="IPR000999">
    <property type="entry name" value="RNase_III_dom"/>
</dbReference>
<evidence type="ECO:0000256" key="4">
    <source>
        <dbReference type="ARBA" id="ARBA00022723"/>
    </source>
</evidence>
<dbReference type="Proteomes" id="UP000244005">
    <property type="component" value="Unassembled WGS sequence"/>
</dbReference>
<feature type="domain" description="DRBM" evidence="10">
    <location>
        <begin position="497"/>
        <end position="571"/>
    </location>
</feature>
<proteinExistence type="inferred from homology"/>
<dbReference type="SMART" id="SM00535">
    <property type="entry name" value="RIBOc"/>
    <property type="match status" value="1"/>
</dbReference>
<dbReference type="AlphaFoldDB" id="A0A2R6W9K5"/>
<evidence type="ECO:0000256" key="7">
    <source>
        <dbReference type="ARBA" id="ARBA00022842"/>
    </source>
</evidence>
<evidence type="ECO:0000256" key="1">
    <source>
        <dbReference type="ARBA" id="ARBA00001936"/>
    </source>
</evidence>
<evidence type="ECO:0000256" key="6">
    <source>
        <dbReference type="ARBA" id="ARBA00022801"/>
    </source>
</evidence>
<dbReference type="GO" id="GO:0004525">
    <property type="term" value="F:ribonuclease III activity"/>
    <property type="evidence" value="ECO:0000318"/>
    <property type="project" value="GO_Central"/>
</dbReference>
<evidence type="ECO:0000313" key="12">
    <source>
        <dbReference type="EMBL" id="PTQ30529.1"/>
    </source>
</evidence>
<dbReference type="PROSITE" id="PS50137">
    <property type="entry name" value="DS_RBD"/>
    <property type="match status" value="2"/>
</dbReference>
<dbReference type="InterPro" id="IPR036389">
    <property type="entry name" value="RNase_III_sf"/>
</dbReference>
<dbReference type="GO" id="GO:0030422">
    <property type="term" value="P:siRNA processing"/>
    <property type="evidence" value="ECO:0000318"/>
    <property type="project" value="GO_Central"/>
</dbReference>
<dbReference type="InterPro" id="IPR011907">
    <property type="entry name" value="RNase_III"/>
</dbReference>
<keyword evidence="7" id="KW-0460">Magnesium</keyword>
<dbReference type="GO" id="GO:0005737">
    <property type="term" value="C:cytoplasm"/>
    <property type="evidence" value="ECO:0000318"/>
    <property type="project" value="GO_Central"/>
</dbReference>
<evidence type="ECO:0000256" key="5">
    <source>
        <dbReference type="ARBA" id="ARBA00022759"/>
    </source>
</evidence>
<dbReference type="PROSITE" id="PS00517">
    <property type="entry name" value="RNASE_3_1"/>
    <property type="match status" value="1"/>
</dbReference>
<organism evidence="12 13">
    <name type="scientific">Marchantia polymorpha</name>
    <name type="common">Common liverwort</name>
    <name type="synonym">Marchantia aquatica</name>
    <dbReference type="NCBI Taxonomy" id="3197"/>
    <lineage>
        <taxon>Eukaryota</taxon>
        <taxon>Viridiplantae</taxon>
        <taxon>Streptophyta</taxon>
        <taxon>Embryophyta</taxon>
        <taxon>Marchantiophyta</taxon>
        <taxon>Marchantiopsida</taxon>
        <taxon>Marchantiidae</taxon>
        <taxon>Marchantiales</taxon>
        <taxon>Marchantiaceae</taxon>
        <taxon>Marchantia</taxon>
    </lineage>
</organism>
<gene>
    <name evidence="12" type="ORF">MARPO_0123s0020</name>
</gene>
<dbReference type="PROSITE" id="PS50142">
    <property type="entry name" value="RNASE_3_2"/>
    <property type="match status" value="1"/>
</dbReference>
<keyword evidence="8 9" id="KW-0694">RNA-binding</keyword>
<evidence type="ECO:0000259" key="11">
    <source>
        <dbReference type="PROSITE" id="PS50142"/>
    </source>
</evidence>
<comment type="cofactor">
    <cofactor evidence="1">
        <name>Mn(2+)</name>
        <dbReference type="ChEBI" id="CHEBI:29035"/>
    </cofactor>
</comment>
<dbReference type="FunFam" id="1.10.1520.10:FF:000004">
    <property type="entry name" value="Endoribonuclease dicer-like 1"/>
    <property type="match status" value="1"/>
</dbReference>
<dbReference type="GO" id="GO:0005634">
    <property type="term" value="C:nucleus"/>
    <property type="evidence" value="ECO:0000318"/>
    <property type="project" value="GO_Central"/>
</dbReference>
<keyword evidence="13" id="KW-1185">Reference proteome</keyword>
<dbReference type="SUPFAM" id="SSF54768">
    <property type="entry name" value="dsRNA-binding domain-like"/>
    <property type="match status" value="2"/>
</dbReference>
<dbReference type="PANTHER" id="PTHR14950:SF37">
    <property type="entry name" value="ENDORIBONUCLEASE DICER"/>
    <property type="match status" value="1"/>
</dbReference>
<dbReference type="InterPro" id="IPR014720">
    <property type="entry name" value="dsRBD_dom"/>
</dbReference>
<evidence type="ECO:0000256" key="8">
    <source>
        <dbReference type="ARBA" id="ARBA00022884"/>
    </source>
</evidence>